<keyword evidence="2" id="KW-1185">Reference proteome</keyword>
<proteinExistence type="predicted"/>
<dbReference type="EnsemblPlants" id="AVESA.00010b.r2.3CG0461140.1">
    <property type="protein sequence ID" value="AVESA.00010b.r2.3CG0461140.1.CDS"/>
    <property type="gene ID" value="AVESA.00010b.r2.3CG0461140"/>
</dbReference>
<organism evidence="1 2">
    <name type="scientific">Avena sativa</name>
    <name type="common">Oat</name>
    <dbReference type="NCBI Taxonomy" id="4498"/>
    <lineage>
        <taxon>Eukaryota</taxon>
        <taxon>Viridiplantae</taxon>
        <taxon>Streptophyta</taxon>
        <taxon>Embryophyta</taxon>
        <taxon>Tracheophyta</taxon>
        <taxon>Spermatophyta</taxon>
        <taxon>Magnoliopsida</taxon>
        <taxon>Liliopsida</taxon>
        <taxon>Poales</taxon>
        <taxon>Poaceae</taxon>
        <taxon>BOP clade</taxon>
        <taxon>Pooideae</taxon>
        <taxon>Poodae</taxon>
        <taxon>Poeae</taxon>
        <taxon>Poeae Chloroplast Group 1 (Aveneae type)</taxon>
        <taxon>Aveninae</taxon>
        <taxon>Avena</taxon>
    </lineage>
</organism>
<reference evidence="1" key="2">
    <citation type="submission" date="2025-09" db="UniProtKB">
        <authorList>
            <consortium name="EnsemblPlants"/>
        </authorList>
    </citation>
    <scope>IDENTIFICATION</scope>
</reference>
<name>A0ACD5VNX4_AVESA</name>
<sequence>MDEFPGLLVRWFQTLAVKGVQDLVLVNRPFPLALALPATLFGMPSLTRLYLGLFKFPDTAGLRRTAFFPNLRELGLCTVAIFSPDMDFIIARSPALEILCIQANMLTERLRLISRSLRCVQVISAIDLDIDLEYAPHLERLIIWSVSNNESPSKRIKIAPAPALSILGYLEPEFYTLEVGNTVIKADTRASPTTIVPTVKILGLKVRFGIHKEVKLLPAFLRCFPNVERLHIKSKETAEPTGKLNLNFWKEAGAIECVQSHIKLMIFHNFHGYRSELSFLHFFLESAPMLTRLAIVYPKGAFTSMTEAKSKLEPLLATKRANTCCSLVLFEGFYAEGEEPLELRNFKRGSDFSVRDPFAVIIRA</sequence>
<dbReference type="Proteomes" id="UP001732700">
    <property type="component" value="Chromosome 3C"/>
</dbReference>
<reference evidence="1" key="1">
    <citation type="submission" date="2021-05" db="EMBL/GenBank/DDBJ databases">
        <authorList>
            <person name="Scholz U."/>
            <person name="Mascher M."/>
            <person name="Fiebig A."/>
        </authorList>
    </citation>
    <scope>NUCLEOTIDE SEQUENCE [LARGE SCALE GENOMIC DNA]</scope>
</reference>
<evidence type="ECO:0000313" key="2">
    <source>
        <dbReference type="Proteomes" id="UP001732700"/>
    </source>
</evidence>
<evidence type="ECO:0000313" key="1">
    <source>
        <dbReference type="EnsemblPlants" id="AVESA.00010b.r2.3CG0461140.1.CDS"/>
    </source>
</evidence>
<protein>
    <submittedName>
        <fullName evidence="1">Uncharacterized protein</fullName>
    </submittedName>
</protein>
<accession>A0ACD5VNX4</accession>